<accession>A0A5C6DA32</accession>
<evidence type="ECO:0000313" key="9">
    <source>
        <dbReference type="Proteomes" id="UP000319143"/>
    </source>
</evidence>
<dbReference type="GO" id="GO:0006508">
    <property type="term" value="P:proteolysis"/>
    <property type="evidence" value="ECO:0007669"/>
    <property type="project" value="UniProtKB-KW"/>
</dbReference>
<reference evidence="8 9" key="1">
    <citation type="submission" date="2019-02" db="EMBL/GenBank/DDBJ databases">
        <title>Deep-cultivation of Planctomycetes and their phenomic and genomic characterization uncovers novel biology.</title>
        <authorList>
            <person name="Wiegand S."/>
            <person name="Jogler M."/>
            <person name="Boedeker C."/>
            <person name="Pinto D."/>
            <person name="Vollmers J."/>
            <person name="Rivas-Marin E."/>
            <person name="Kohn T."/>
            <person name="Peeters S.H."/>
            <person name="Heuer A."/>
            <person name="Rast P."/>
            <person name="Oberbeckmann S."/>
            <person name="Bunk B."/>
            <person name="Jeske O."/>
            <person name="Meyerdierks A."/>
            <person name="Storesund J.E."/>
            <person name="Kallscheuer N."/>
            <person name="Luecker S."/>
            <person name="Lage O.M."/>
            <person name="Pohl T."/>
            <person name="Merkel B.J."/>
            <person name="Hornburger P."/>
            <person name="Mueller R.-W."/>
            <person name="Bruemmer F."/>
            <person name="Labrenz M."/>
            <person name="Spormann A.M."/>
            <person name="Op Den Camp H."/>
            <person name="Overmann J."/>
            <person name="Amann R."/>
            <person name="Jetten M.S.M."/>
            <person name="Mascher T."/>
            <person name="Medema M.H."/>
            <person name="Devos D.P."/>
            <person name="Kaster A.-K."/>
            <person name="Ovreas L."/>
            <person name="Rohde M."/>
            <person name="Galperin M.Y."/>
            <person name="Jogler C."/>
        </authorList>
    </citation>
    <scope>NUCLEOTIDE SEQUENCE [LARGE SCALE GENOMIC DNA]</scope>
    <source>
        <strain evidence="8 9">Poly41</strain>
    </source>
</reference>
<keyword evidence="9" id="KW-1185">Reference proteome</keyword>
<evidence type="ECO:0000256" key="2">
    <source>
        <dbReference type="ARBA" id="ARBA00022438"/>
    </source>
</evidence>
<dbReference type="Gene3D" id="2.40.10.10">
    <property type="entry name" value="Trypsin-like serine proteases"/>
    <property type="match status" value="1"/>
</dbReference>
<comment type="similarity">
    <text evidence="1">Belongs to the peptidase S46 family.</text>
</comment>
<gene>
    <name evidence="8" type="ORF">Poly41_56090</name>
</gene>
<dbReference type="Pfam" id="PF10459">
    <property type="entry name" value="Peptidase_S46"/>
    <property type="match status" value="1"/>
</dbReference>
<keyword evidence="2" id="KW-0031">Aminopeptidase</keyword>
<comment type="caution">
    <text evidence="8">The sequence shown here is derived from an EMBL/GenBank/DDBJ whole genome shotgun (WGS) entry which is preliminary data.</text>
</comment>
<dbReference type="GO" id="GO:0070009">
    <property type="term" value="F:serine-type aminopeptidase activity"/>
    <property type="evidence" value="ECO:0007669"/>
    <property type="project" value="InterPro"/>
</dbReference>
<keyword evidence="5" id="KW-0378">Hydrolase</keyword>
<evidence type="ECO:0000256" key="5">
    <source>
        <dbReference type="ARBA" id="ARBA00022801"/>
    </source>
</evidence>
<protein>
    <submittedName>
        <fullName evidence="8">Peptidase S46</fullName>
    </submittedName>
</protein>
<feature type="compositionally biased region" description="Polar residues" evidence="7">
    <location>
        <begin position="14"/>
        <end position="25"/>
    </location>
</feature>
<evidence type="ECO:0000256" key="7">
    <source>
        <dbReference type="SAM" id="MobiDB-lite"/>
    </source>
</evidence>
<keyword evidence="6" id="KW-0720">Serine protease</keyword>
<dbReference type="GO" id="GO:0008239">
    <property type="term" value="F:dipeptidyl-peptidase activity"/>
    <property type="evidence" value="ECO:0007669"/>
    <property type="project" value="InterPro"/>
</dbReference>
<evidence type="ECO:0000256" key="3">
    <source>
        <dbReference type="ARBA" id="ARBA00022670"/>
    </source>
</evidence>
<dbReference type="InterPro" id="IPR009003">
    <property type="entry name" value="Peptidase_S1_PA"/>
</dbReference>
<name>A0A5C6DA32_9BACT</name>
<dbReference type="PANTHER" id="PTHR38469:SF1">
    <property type="entry name" value="PERIPLASMIC PEPTIDASE SUBFAMILY S1B"/>
    <property type="match status" value="1"/>
</dbReference>
<evidence type="ECO:0000256" key="4">
    <source>
        <dbReference type="ARBA" id="ARBA00022729"/>
    </source>
</evidence>
<feature type="region of interest" description="Disordered" evidence="7">
    <location>
        <begin position="1"/>
        <end position="27"/>
    </location>
</feature>
<dbReference type="InterPro" id="IPR019500">
    <property type="entry name" value="Pep_S46"/>
</dbReference>
<organism evidence="8 9">
    <name type="scientific">Novipirellula artificiosorum</name>
    <dbReference type="NCBI Taxonomy" id="2528016"/>
    <lineage>
        <taxon>Bacteria</taxon>
        <taxon>Pseudomonadati</taxon>
        <taxon>Planctomycetota</taxon>
        <taxon>Planctomycetia</taxon>
        <taxon>Pirellulales</taxon>
        <taxon>Pirellulaceae</taxon>
        <taxon>Novipirellula</taxon>
    </lineage>
</organism>
<dbReference type="Proteomes" id="UP000319143">
    <property type="component" value="Unassembled WGS sequence"/>
</dbReference>
<dbReference type="SUPFAM" id="SSF50494">
    <property type="entry name" value="Trypsin-like serine proteases"/>
    <property type="match status" value="1"/>
</dbReference>
<sequence>MSRTLKSFAKHDQSTAPNGQRQVQRTHSESALKFVHKRCRRNGVLTLLAVCLLCNITLGEEGMYPMSELQRLDLKGRGIELTAAELFNPNSISLVDGVCRVNGCTGSFVSPEGLIITNHHCAYGAIQKASTAEHDYLEDGFRADSRDEEIPAPDYTVRVTEDYRDVSGEVLRVVTANMDFLQRTQAIEKRCKELEAAAEAEEPKLRAEVAEMFVGKTYVLFLYTYLKDIRLVFAPPQSIGNFGGEDDNWMWPRHTGDFSFMRAYTAPDGSSATYSLENVPYRPKRSIQVSAEGVEENDAVFLLGYPGRTARHKTAAFLNYEQNTRLPTIVELYNWQIDVMTEAGRQDRGVEIQHASRIRSLANTEKRSRGQLQGLLRADIAATRAAEETKLQTYIEQDAQRKQTYGHLLSEIASVYDEIEQAATREILLSQLRSGSRMGAVAYFLFDAAVERTKPDLERESEYMDRNWQQSTQTLLTSLQDIHQPTEAIILAGLLERLKAINANQQIPALAESLADQTDLLALATRLTQQSRLNDRQFVQSLLDSTPEQLQQTDDPMLSFIVKLHPLFDEIRRQDKVREGKLSELYGSLVDVKQQYLSADFVPDANATLRFTCGYVRRYSPEDAVVKLPITTLSGVIHKTTGVSPFITPEAVLTKYAQQDFGPFKNEQLGDVPVAILYNTDTTGGNSGSPIFNARGELVGVNFDRCFEATINDFAWDESYSRSIGVDIRYVLWITGIAYGANHLLEEMNVPVAVAN</sequence>
<proteinExistence type="inferred from homology"/>
<dbReference type="OrthoDB" id="9805367at2"/>
<dbReference type="AlphaFoldDB" id="A0A5C6DA32"/>
<dbReference type="EMBL" id="SJPV01000012">
    <property type="protein sequence ID" value="TWU32631.1"/>
    <property type="molecule type" value="Genomic_DNA"/>
</dbReference>
<keyword evidence="4" id="KW-0732">Signal</keyword>
<dbReference type="PANTHER" id="PTHR38469">
    <property type="entry name" value="PERIPLASMIC PEPTIDASE SUBFAMILY S1B"/>
    <property type="match status" value="1"/>
</dbReference>
<dbReference type="PROSITE" id="PS00673">
    <property type="entry name" value="V8_SER"/>
    <property type="match status" value="1"/>
</dbReference>
<evidence type="ECO:0000256" key="1">
    <source>
        <dbReference type="ARBA" id="ARBA00010491"/>
    </source>
</evidence>
<keyword evidence="3" id="KW-0645">Protease</keyword>
<evidence type="ECO:0000256" key="6">
    <source>
        <dbReference type="ARBA" id="ARBA00022825"/>
    </source>
</evidence>
<evidence type="ECO:0000313" key="8">
    <source>
        <dbReference type="EMBL" id="TWU32631.1"/>
    </source>
</evidence>
<dbReference type="InterPro" id="IPR043504">
    <property type="entry name" value="Peptidase_S1_PA_chymotrypsin"/>
</dbReference>
<dbReference type="InterPro" id="IPR000126">
    <property type="entry name" value="V8_ser_AS"/>
</dbReference>
<dbReference type="RefSeq" id="WP_146530370.1">
    <property type="nucleotide sequence ID" value="NZ_SJPV01000012.1"/>
</dbReference>